<proteinExistence type="inferred from homology"/>
<keyword evidence="4" id="KW-0548">Nucleotidyltransferase</keyword>
<dbReference type="Gene3D" id="1.20.272.10">
    <property type="match status" value="1"/>
</dbReference>
<keyword evidence="13" id="KW-1185">Reference proteome</keyword>
<dbReference type="SUPFAM" id="SSF52540">
    <property type="entry name" value="P-loop containing nucleoside triphosphate hydrolases"/>
    <property type="match status" value="1"/>
</dbReference>
<dbReference type="Proteomes" id="UP000234845">
    <property type="component" value="Unassembled WGS sequence"/>
</dbReference>
<name>A0A2N5Y5Z5_9GAMM</name>
<evidence type="ECO:0000256" key="3">
    <source>
        <dbReference type="ARBA" id="ARBA00022679"/>
    </source>
</evidence>
<dbReference type="Pfam" id="PF06144">
    <property type="entry name" value="DNA_pol3_delta"/>
    <property type="match status" value="1"/>
</dbReference>
<dbReference type="InterPro" id="IPR027417">
    <property type="entry name" value="P-loop_NTPase"/>
</dbReference>
<protein>
    <recommendedName>
        <fullName evidence="2 9">DNA polymerase III subunit delta</fullName>
        <ecNumber evidence="1 9">2.7.7.7</ecNumber>
    </recommendedName>
</protein>
<keyword evidence="6" id="KW-0239">DNA-directed DNA polymerase</keyword>
<organism evidence="12 13">
    <name type="scientific">Kineobactrum sediminis</name>
    <dbReference type="NCBI Taxonomy" id="1905677"/>
    <lineage>
        <taxon>Bacteria</taxon>
        <taxon>Pseudomonadati</taxon>
        <taxon>Pseudomonadota</taxon>
        <taxon>Gammaproteobacteria</taxon>
        <taxon>Cellvibrionales</taxon>
        <taxon>Halieaceae</taxon>
        <taxon>Kineobactrum</taxon>
    </lineage>
</organism>
<evidence type="ECO:0000256" key="6">
    <source>
        <dbReference type="ARBA" id="ARBA00022932"/>
    </source>
</evidence>
<evidence type="ECO:0000313" key="13">
    <source>
        <dbReference type="Proteomes" id="UP000234845"/>
    </source>
</evidence>
<dbReference type="PANTHER" id="PTHR34388:SF1">
    <property type="entry name" value="DNA POLYMERASE III SUBUNIT DELTA"/>
    <property type="match status" value="1"/>
</dbReference>
<evidence type="ECO:0000256" key="1">
    <source>
        <dbReference type="ARBA" id="ARBA00012417"/>
    </source>
</evidence>
<evidence type="ECO:0000256" key="4">
    <source>
        <dbReference type="ARBA" id="ARBA00022695"/>
    </source>
</evidence>
<keyword evidence="5" id="KW-0235">DNA replication</keyword>
<keyword evidence="3" id="KW-0808">Transferase</keyword>
<dbReference type="RefSeq" id="WP_101519455.1">
    <property type="nucleotide sequence ID" value="NZ_PKLZ01000001.1"/>
</dbReference>
<sequence>MQLKPEQLRQHLQQQCLPVYLLHGEETLLVQECADQIRAAARRTGCSEREIIDTSPKDFSWQALLNCAAEMSLFGDRRLIELHLPGGKPGAEGSKALCEYVARASGDDVLLVISGKIDKQSQSSKWYKTLDQAGATLQIWPVKAQELPRWLRRRLEAAGLGIDDDALELLSERLEGNLLAAVQEVEKLKLLASDQRVTIDTVTMAVLDNARYNLFDMVDTALRGDAATSLRMVHGLRAEGTELIPLLWGVTRELRSLYAMQVDCEAGQPAARVLSAHRVWSSRTALVQAALKRHSSQSLGELLQLALEVDGCLKGYARGDPWDRLDRLLFSLAA</sequence>
<dbReference type="GO" id="GO:0003887">
    <property type="term" value="F:DNA-directed DNA polymerase activity"/>
    <property type="evidence" value="ECO:0007669"/>
    <property type="project" value="UniProtKB-UniRule"/>
</dbReference>
<evidence type="ECO:0000256" key="5">
    <source>
        <dbReference type="ARBA" id="ARBA00022705"/>
    </source>
</evidence>
<evidence type="ECO:0000259" key="11">
    <source>
        <dbReference type="Pfam" id="PF14840"/>
    </source>
</evidence>
<dbReference type="OrthoDB" id="9770982at2"/>
<evidence type="ECO:0000256" key="7">
    <source>
        <dbReference type="ARBA" id="ARBA00034754"/>
    </source>
</evidence>
<dbReference type="GO" id="GO:0009360">
    <property type="term" value="C:DNA polymerase III complex"/>
    <property type="evidence" value="ECO:0007669"/>
    <property type="project" value="UniProtKB-UniRule"/>
</dbReference>
<evidence type="ECO:0000259" key="10">
    <source>
        <dbReference type="Pfam" id="PF06144"/>
    </source>
</evidence>
<dbReference type="InterPro" id="IPR008921">
    <property type="entry name" value="DNA_pol3_clamp-load_cplx_C"/>
</dbReference>
<dbReference type="GO" id="GO:0006261">
    <property type="term" value="P:DNA-templated DNA replication"/>
    <property type="evidence" value="ECO:0007669"/>
    <property type="project" value="TreeGrafter"/>
</dbReference>
<evidence type="ECO:0000256" key="9">
    <source>
        <dbReference type="NCBIfam" id="TIGR01128"/>
    </source>
</evidence>
<dbReference type="EMBL" id="PKLZ01000001">
    <property type="protein sequence ID" value="PLW83818.1"/>
    <property type="molecule type" value="Genomic_DNA"/>
</dbReference>
<accession>A0A2N5Y5Z5</accession>
<comment type="catalytic activity">
    <reaction evidence="8">
        <text>DNA(n) + a 2'-deoxyribonucleoside 5'-triphosphate = DNA(n+1) + diphosphate</text>
        <dbReference type="Rhea" id="RHEA:22508"/>
        <dbReference type="Rhea" id="RHEA-COMP:17339"/>
        <dbReference type="Rhea" id="RHEA-COMP:17340"/>
        <dbReference type="ChEBI" id="CHEBI:33019"/>
        <dbReference type="ChEBI" id="CHEBI:61560"/>
        <dbReference type="ChEBI" id="CHEBI:173112"/>
        <dbReference type="EC" id="2.7.7.7"/>
    </reaction>
</comment>
<dbReference type="AlphaFoldDB" id="A0A2N5Y5Z5"/>
<reference evidence="13" key="1">
    <citation type="submission" date="2017-11" db="EMBL/GenBank/DDBJ databases">
        <title>The draft genome sequence of Chromatocurvus sp. F02.</title>
        <authorList>
            <person name="Du Z.-J."/>
            <person name="Chang Y.-Q."/>
        </authorList>
    </citation>
    <scope>NUCLEOTIDE SEQUENCE [LARGE SCALE GENOMIC DNA]</scope>
    <source>
        <strain evidence="13">F02</strain>
    </source>
</reference>
<dbReference type="PANTHER" id="PTHR34388">
    <property type="entry name" value="DNA POLYMERASE III SUBUNIT DELTA"/>
    <property type="match status" value="1"/>
</dbReference>
<dbReference type="Pfam" id="PF14840">
    <property type="entry name" value="DNA_pol3_delt_C"/>
    <property type="match status" value="1"/>
</dbReference>
<dbReference type="Gene3D" id="3.40.50.300">
    <property type="entry name" value="P-loop containing nucleotide triphosphate hydrolases"/>
    <property type="match status" value="1"/>
</dbReference>
<dbReference type="InterPro" id="IPR032780">
    <property type="entry name" value="DNA_pol3_delt_C"/>
</dbReference>
<evidence type="ECO:0000256" key="2">
    <source>
        <dbReference type="ARBA" id="ARBA00017703"/>
    </source>
</evidence>
<feature type="domain" description="DNA polymerase III subunit delta C-terminal" evidence="11">
    <location>
        <begin position="215"/>
        <end position="327"/>
    </location>
</feature>
<gene>
    <name evidence="12" type="ORF">CWI75_00165</name>
</gene>
<comment type="similarity">
    <text evidence="7">Belongs to the DNA polymerase HolA subunit family.</text>
</comment>
<feature type="domain" description="DNA polymerase III delta N-terminal" evidence="10">
    <location>
        <begin position="20"/>
        <end position="134"/>
    </location>
</feature>
<dbReference type="SUPFAM" id="SSF48019">
    <property type="entry name" value="post-AAA+ oligomerization domain-like"/>
    <property type="match status" value="1"/>
</dbReference>
<comment type="caution">
    <text evidence="12">The sequence shown here is derived from an EMBL/GenBank/DDBJ whole genome shotgun (WGS) entry which is preliminary data.</text>
</comment>
<dbReference type="GO" id="GO:0003677">
    <property type="term" value="F:DNA binding"/>
    <property type="evidence" value="ECO:0007669"/>
    <property type="project" value="InterPro"/>
</dbReference>
<dbReference type="InterPro" id="IPR010372">
    <property type="entry name" value="DNA_pol3_delta_N"/>
</dbReference>
<evidence type="ECO:0000256" key="8">
    <source>
        <dbReference type="ARBA" id="ARBA00049244"/>
    </source>
</evidence>
<dbReference type="NCBIfam" id="TIGR01128">
    <property type="entry name" value="holA"/>
    <property type="match status" value="1"/>
</dbReference>
<dbReference type="InterPro" id="IPR005790">
    <property type="entry name" value="DNA_polIII_delta"/>
</dbReference>
<dbReference type="Gene3D" id="1.10.8.60">
    <property type="match status" value="1"/>
</dbReference>
<dbReference type="CDD" id="cd18138">
    <property type="entry name" value="HLD_clamp_pol_III_delta"/>
    <property type="match status" value="1"/>
</dbReference>
<dbReference type="EC" id="2.7.7.7" evidence="1 9"/>
<evidence type="ECO:0000313" key="12">
    <source>
        <dbReference type="EMBL" id="PLW83818.1"/>
    </source>
</evidence>